<gene>
    <name evidence="1" type="ORF">SAMN02745975_02847</name>
</gene>
<dbReference type="Proteomes" id="UP000184536">
    <property type="component" value="Unassembled WGS sequence"/>
</dbReference>
<organism evidence="1 2">
    <name type="scientific">Geosporobacter subterraneus DSM 17957</name>
    <dbReference type="NCBI Taxonomy" id="1121919"/>
    <lineage>
        <taxon>Bacteria</taxon>
        <taxon>Bacillati</taxon>
        <taxon>Bacillota</taxon>
        <taxon>Clostridia</taxon>
        <taxon>Peptostreptococcales</taxon>
        <taxon>Thermotaleaceae</taxon>
        <taxon>Geosporobacter</taxon>
    </lineage>
</organism>
<sequence length="240" mass="28200">MNKTKIDWATMSWNPVTGCLHDCPYCYARRIAQRFHGLDGVGSDGLLELSERRDHAFPAGFMPTFHKYRLDEPVKKNKPQVIFVGSMCDLFGDWVPDGWILRVFESCKEAPHHRYLFLTKNPERYLNLYYKGKLPEQPNFWYGTTITNQTDYERVWRRLANLPQTCNTYFSIEPMHGEINLGFMPPWIIIGAETGSRKDKKIPKREWIESIVLACTEEAVFMKESLRPVWGDNLIQKYPW</sequence>
<name>A0A1M6M366_9FIRM</name>
<keyword evidence="2" id="KW-1185">Reference proteome</keyword>
<evidence type="ECO:0000313" key="2">
    <source>
        <dbReference type="Proteomes" id="UP000184536"/>
    </source>
</evidence>
<dbReference type="RefSeq" id="WP_110941905.1">
    <property type="nucleotide sequence ID" value="NZ_FQZV01000041.1"/>
</dbReference>
<reference evidence="2" key="1">
    <citation type="submission" date="2016-11" db="EMBL/GenBank/DDBJ databases">
        <authorList>
            <person name="Varghese N."/>
            <person name="Submissions S."/>
        </authorList>
    </citation>
    <scope>NUCLEOTIDE SEQUENCE [LARGE SCALE GENOMIC DNA]</scope>
    <source>
        <strain evidence="2">DSM 17957</strain>
    </source>
</reference>
<evidence type="ECO:0000313" key="1">
    <source>
        <dbReference type="EMBL" id="SHJ77889.1"/>
    </source>
</evidence>
<dbReference type="InterPro" id="IPR011101">
    <property type="entry name" value="DUF5131"/>
</dbReference>
<dbReference type="AlphaFoldDB" id="A0A1M6M366"/>
<dbReference type="OrthoDB" id="9787478at2"/>
<proteinExistence type="predicted"/>
<dbReference type="Pfam" id="PF07505">
    <property type="entry name" value="DUF5131"/>
    <property type="match status" value="1"/>
</dbReference>
<dbReference type="EMBL" id="FQZV01000041">
    <property type="protein sequence ID" value="SHJ77889.1"/>
    <property type="molecule type" value="Genomic_DNA"/>
</dbReference>
<dbReference type="STRING" id="1121919.SAMN02745975_02847"/>
<protein>
    <submittedName>
        <fullName evidence="1">Protein gp37</fullName>
    </submittedName>
</protein>
<accession>A0A1M6M366</accession>